<evidence type="ECO:0000313" key="2">
    <source>
        <dbReference type="EMBL" id="SKB64663.1"/>
    </source>
</evidence>
<dbReference type="OrthoDB" id="9938650at2"/>
<protein>
    <submittedName>
        <fullName evidence="2">Uncharacterized protein</fullName>
    </submittedName>
</protein>
<proteinExistence type="predicted"/>
<dbReference type="AlphaFoldDB" id="A0A1T5CZB2"/>
<evidence type="ECO:0000256" key="1">
    <source>
        <dbReference type="SAM" id="Phobius"/>
    </source>
</evidence>
<organism evidence="2 3">
    <name type="scientific">Daejeonella lutea</name>
    <dbReference type="NCBI Taxonomy" id="572036"/>
    <lineage>
        <taxon>Bacteria</taxon>
        <taxon>Pseudomonadati</taxon>
        <taxon>Bacteroidota</taxon>
        <taxon>Sphingobacteriia</taxon>
        <taxon>Sphingobacteriales</taxon>
        <taxon>Sphingobacteriaceae</taxon>
        <taxon>Daejeonella</taxon>
    </lineage>
</organism>
<evidence type="ECO:0000313" key="3">
    <source>
        <dbReference type="Proteomes" id="UP000189981"/>
    </source>
</evidence>
<keyword evidence="1" id="KW-1133">Transmembrane helix</keyword>
<keyword evidence="3" id="KW-1185">Reference proteome</keyword>
<sequence length="68" mass="7695">MEETYKNKRTEESNDPAHYNLIVIGIVIGMIGVLLRFTGSWMFIDAISNILFVVGIILCLKAVLRILK</sequence>
<dbReference type="STRING" id="572036.SAMN05661099_2046"/>
<dbReference type="EMBL" id="FUYR01000002">
    <property type="protein sequence ID" value="SKB64663.1"/>
    <property type="molecule type" value="Genomic_DNA"/>
</dbReference>
<dbReference type="RefSeq" id="WP_079702584.1">
    <property type="nucleotide sequence ID" value="NZ_FUYR01000002.1"/>
</dbReference>
<keyword evidence="1" id="KW-0472">Membrane</keyword>
<reference evidence="3" key="1">
    <citation type="submission" date="2017-02" db="EMBL/GenBank/DDBJ databases">
        <authorList>
            <person name="Varghese N."/>
            <person name="Submissions S."/>
        </authorList>
    </citation>
    <scope>NUCLEOTIDE SEQUENCE [LARGE SCALE GENOMIC DNA]</scope>
    <source>
        <strain evidence="3">DSM 22385</strain>
    </source>
</reference>
<dbReference type="Proteomes" id="UP000189981">
    <property type="component" value="Unassembled WGS sequence"/>
</dbReference>
<feature type="transmembrane region" description="Helical" evidence="1">
    <location>
        <begin position="50"/>
        <end position="67"/>
    </location>
</feature>
<feature type="transmembrane region" description="Helical" evidence="1">
    <location>
        <begin position="21"/>
        <end position="44"/>
    </location>
</feature>
<gene>
    <name evidence="2" type="ORF">SAMN05661099_2046</name>
</gene>
<accession>A0A1T5CZB2</accession>
<keyword evidence="1" id="KW-0812">Transmembrane</keyword>
<name>A0A1T5CZB2_9SPHI</name>